<protein>
    <submittedName>
        <fullName evidence="2">DDB1B protein</fullName>
    </submittedName>
</protein>
<gene>
    <name evidence="2" type="primary">DDB1B</name>
    <name evidence="2" type="ORF">SNAT2548_LOCUS18641</name>
</gene>
<organism evidence="2 3">
    <name type="scientific">Symbiodinium natans</name>
    <dbReference type="NCBI Taxonomy" id="878477"/>
    <lineage>
        <taxon>Eukaryota</taxon>
        <taxon>Sar</taxon>
        <taxon>Alveolata</taxon>
        <taxon>Dinophyceae</taxon>
        <taxon>Suessiales</taxon>
        <taxon>Symbiodiniaceae</taxon>
        <taxon>Symbiodinium</taxon>
    </lineage>
</organism>
<comment type="caution">
    <text evidence="2">The sequence shown here is derived from an EMBL/GenBank/DDBJ whole genome shotgun (WGS) entry which is preliminary data.</text>
</comment>
<proteinExistence type="predicted"/>
<evidence type="ECO:0000313" key="3">
    <source>
        <dbReference type="Proteomes" id="UP000604046"/>
    </source>
</evidence>
<feature type="compositionally biased region" description="Pro residues" evidence="1">
    <location>
        <begin position="50"/>
        <end position="60"/>
    </location>
</feature>
<feature type="region of interest" description="Disordered" evidence="1">
    <location>
        <begin position="1"/>
        <end position="224"/>
    </location>
</feature>
<evidence type="ECO:0000313" key="2">
    <source>
        <dbReference type="EMBL" id="CAE7352967.1"/>
    </source>
</evidence>
<dbReference type="Proteomes" id="UP000604046">
    <property type="component" value="Unassembled WGS sequence"/>
</dbReference>
<evidence type="ECO:0000256" key="1">
    <source>
        <dbReference type="SAM" id="MobiDB-lite"/>
    </source>
</evidence>
<accession>A0A812P724</accession>
<sequence length="224" mass="24846">MAAENDMISGYGKGLAKGSWRQQKDLDPLDAFMAGMERHGEAFATGDVPVEPPKPPTPPPRPDRHHRGDDGYRDPRAHRSDTGQRDYNDGYRRSEPSRPAAYDHHRSSSDTHRSGYGTADGYRASEHMSRGVIPAYRGNTQPTYGDSYREAEARGYSSYADQAGRGSHGGYGIPANDSYRSADRGLHSSSYRTDEYQTGYGHNSYYDRGDDGRGYSGRVNPQDL</sequence>
<reference evidence="2" key="1">
    <citation type="submission" date="2021-02" db="EMBL/GenBank/DDBJ databases">
        <authorList>
            <person name="Dougan E. K."/>
            <person name="Rhodes N."/>
            <person name="Thang M."/>
            <person name="Chan C."/>
        </authorList>
    </citation>
    <scope>NUCLEOTIDE SEQUENCE</scope>
</reference>
<keyword evidence="3" id="KW-1185">Reference proteome</keyword>
<dbReference type="AlphaFoldDB" id="A0A812P724"/>
<name>A0A812P724_9DINO</name>
<dbReference type="EMBL" id="CAJNDS010002152">
    <property type="protein sequence ID" value="CAE7352967.1"/>
    <property type="molecule type" value="Genomic_DNA"/>
</dbReference>
<dbReference type="OrthoDB" id="10657885at2759"/>
<feature type="compositionally biased region" description="Basic and acidic residues" evidence="1">
    <location>
        <begin position="66"/>
        <end position="113"/>
    </location>
</feature>